<dbReference type="Pfam" id="PF13223">
    <property type="entry name" value="DUF4031"/>
    <property type="match status" value="1"/>
</dbReference>
<evidence type="ECO:0000313" key="3">
    <source>
        <dbReference type="Proteomes" id="UP000198506"/>
    </source>
</evidence>
<dbReference type="RefSeq" id="WP_092919168.1">
    <property type="nucleotide sequence ID" value="NZ_FOZN01000004.1"/>
</dbReference>
<dbReference type="Proteomes" id="UP000198506">
    <property type="component" value="Unassembled WGS sequence"/>
</dbReference>
<gene>
    <name evidence="2" type="ORF">SAMN04487783_2444</name>
</gene>
<sequence length="89" mass="10127">MAILVDDPLWPAHDRFWAHMVSDTSLDELHAFARRAGIPARGFDHDHYDVPAERIDALVAMGATRVGPKELVRRLIASGLRVKERDRRD</sequence>
<protein>
    <recommendedName>
        <fullName evidence="1">DUF4031 domain-containing protein</fullName>
    </recommendedName>
</protein>
<reference evidence="2 3" key="1">
    <citation type="submission" date="2016-10" db="EMBL/GenBank/DDBJ databases">
        <authorList>
            <person name="Varghese N."/>
            <person name="Submissions S."/>
        </authorList>
    </citation>
    <scope>NUCLEOTIDE SEQUENCE [LARGE SCALE GENOMIC DNA]</scope>
    <source>
        <strain evidence="2 3">IAM 15147</strain>
    </source>
</reference>
<comment type="caution">
    <text evidence="2">The sequence shown here is derived from an EMBL/GenBank/DDBJ whole genome shotgun (WGS) entry which is preliminary data.</text>
</comment>
<keyword evidence="3" id="KW-1185">Reference proteome</keyword>
<feature type="domain" description="DUF4031" evidence="1">
    <location>
        <begin position="3"/>
        <end position="77"/>
    </location>
</feature>
<organism evidence="2 3">
    <name type="scientific">Agrococcus baldri</name>
    <dbReference type="NCBI Taxonomy" id="153730"/>
    <lineage>
        <taxon>Bacteria</taxon>
        <taxon>Bacillati</taxon>
        <taxon>Actinomycetota</taxon>
        <taxon>Actinomycetes</taxon>
        <taxon>Micrococcales</taxon>
        <taxon>Microbacteriaceae</taxon>
        <taxon>Agrococcus</taxon>
    </lineage>
</organism>
<evidence type="ECO:0000259" key="1">
    <source>
        <dbReference type="Pfam" id="PF13223"/>
    </source>
</evidence>
<accession>A0AA94L0F0</accession>
<dbReference type="InterPro" id="IPR025109">
    <property type="entry name" value="DUF4031"/>
</dbReference>
<dbReference type="AlphaFoldDB" id="A0AA94L0F0"/>
<evidence type="ECO:0000313" key="2">
    <source>
        <dbReference type="EMBL" id="SFS17903.1"/>
    </source>
</evidence>
<name>A0AA94L0F0_9MICO</name>
<dbReference type="EMBL" id="FOZN01000004">
    <property type="protein sequence ID" value="SFS17903.1"/>
    <property type="molecule type" value="Genomic_DNA"/>
</dbReference>
<proteinExistence type="predicted"/>